<dbReference type="InterPro" id="IPR002716">
    <property type="entry name" value="PIN_dom"/>
</dbReference>
<dbReference type="InterPro" id="IPR029060">
    <property type="entry name" value="PIN-like_dom_sf"/>
</dbReference>
<dbReference type="Gene3D" id="3.40.50.1010">
    <property type="entry name" value="5'-nuclease"/>
    <property type="match status" value="1"/>
</dbReference>
<evidence type="ECO:0000256" key="1">
    <source>
        <dbReference type="ARBA" id="ARBA00022842"/>
    </source>
</evidence>
<dbReference type="CDD" id="cd09873">
    <property type="entry name" value="PIN_Pae0151-like"/>
    <property type="match status" value="1"/>
</dbReference>
<feature type="domain" description="PIN" evidence="2">
    <location>
        <begin position="3"/>
        <end position="122"/>
    </location>
</feature>
<dbReference type="Pfam" id="PF01850">
    <property type="entry name" value="PIN"/>
    <property type="match status" value="1"/>
</dbReference>
<reference evidence="3 4" key="1">
    <citation type="submission" date="2019-10" db="EMBL/GenBank/DDBJ databases">
        <title>Genome Sequences from Six Type Strain Members of the Archaeal Family Sulfolobaceae: Acidianus ambivalens, Acidianus infernus, Metallosphaera prunae, Stygiolobus azoricus, Sulfolobus metallicus, and Sulfurisphaera ohwakuensis.</title>
        <authorList>
            <person name="Counts J.A."/>
            <person name="Kelly R.M."/>
        </authorList>
    </citation>
    <scope>NUCLEOTIDE SEQUENCE [LARGE SCALE GENOMIC DNA]</scope>
    <source>
        <strain evidence="3 4">DSM 3191</strain>
    </source>
</reference>
<name>A0A6A9QPW3_ACIIN</name>
<dbReference type="PANTHER" id="PTHR35901">
    <property type="entry name" value="RIBONUCLEASE VAPC3"/>
    <property type="match status" value="1"/>
</dbReference>
<evidence type="ECO:0000313" key="4">
    <source>
        <dbReference type="Proteomes" id="UP000440125"/>
    </source>
</evidence>
<dbReference type="InterPro" id="IPR044153">
    <property type="entry name" value="PIN_Pae0151-like"/>
</dbReference>
<evidence type="ECO:0000259" key="2">
    <source>
        <dbReference type="Pfam" id="PF01850"/>
    </source>
</evidence>
<dbReference type="AlphaFoldDB" id="A0A6A9QPW3"/>
<organism evidence="3 4">
    <name type="scientific">Acidianus infernus</name>
    <dbReference type="NCBI Taxonomy" id="12915"/>
    <lineage>
        <taxon>Archaea</taxon>
        <taxon>Thermoproteota</taxon>
        <taxon>Thermoprotei</taxon>
        <taxon>Sulfolobales</taxon>
        <taxon>Sulfolobaceae</taxon>
        <taxon>Acidianus</taxon>
    </lineage>
</organism>
<protein>
    <submittedName>
        <fullName evidence="3">PIN domain-containing protein</fullName>
    </submittedName>
</protein>
<keyword evidence="1" id="KW-0460">Magnesium</keyword>
<keyword evidence="4" id="KW-1185">Reference proteome</keyword>
<dbReference type="InterPro" id="IPR051619">
    <property type="entry name" value="TypeII_TA_RNase_PINc/VapC"/>
</dbReference>
<dbReference type="PANTHER" id="PTHR35901:SF1">
    <property type="entry name" value="EXONUCLEASE VAPC9"/>
    <property type="match status" value="1"/>
</dbReference>
<proteinExistence type="predicted"/>
<dbReference type="OrthoDB" id="269293at2157"/>
<dbReference type="RefSeq" id="WP_155864322.1">
    <property type="nucleotide sequence ID" value="NZ_JBGTCZ010000131.1"/>
</dbReference>
<dbReference type="Proteomes" id="UP000440125">
    <property type="component" value="Unassembled WGS sequence"/>
</dbReference>
<gene>
    <name evidence="3" type="ORF">D1867_11985</name>
</gene>
<dbReference type="SUPFAM" id="SSF88723">
    <property type="entry name" value="PIN domain-like"/>
    <property type="match status" value="1"/>
</dbReference>
<comment type="caution">
    <text evidence="3">The sequence shown here is derived from an EMBL/GenBank/DDBJ whole genome shotgun (WGS) entry which is preliminary data.</text>
</comment>
<evidence type="ECO:0000313" key="3">
    <source>
        <dbReference type="EMBL" id="MUM65938.1"/>
    </source>
</evidence>
<dbReference type="EMBL" id="WFIY01000004">
    <property type="protein sequence ID" value="MUM65938.1"/>
    <property type="molecule type" value="Genomic_DNA"/>
</dbReference>
<sequence>MAVVDASVVIKWFAKEQNSEQALLLKEAYAKGLEDLSAPCILPFEVLNGLKYTYNLGEKELKEVSKILSDFQITLYDIESMRDEIVTISQTYGITMYDSAYVALGKVLGDKVYTADEKLLRKVSDLPFVLHIRDFKIPEKS</sequence>
<accession>A0A6A9QPW3</accession>